<evidence type="ECO:0000256" key="1">
    <source>
        <dbReference type="ARBA" id="ARBA00009067"/>
    </source>
</evidence>
<dbReference type="OrthoDB" id="2194912at2"/>
<feature type="transmembrane region" description="Helical" evidence="2">
    <location>
        <begin position="123"/>
        <end position="142"/>
    </location>
</feature>
<dbReference type="PANTHER" id="PTHR36435:SF6">
    <property type="entry name" value="ABORTIVE INFECTION PROTEIN"/>
    <property type="match status" value="1"/>
</dbReference>
<dbReference type="Proteomes" id="UP000193435">
    <property type="component" value="Unassembled WGS sequence"/>
</dbReference>
<evidence type="ECO:0000313" key="5">
    <source>
        <dbReference type="Proteomes" id="UP000193435"/>
    </source>
</evidence>
<accession>A0A1X7MSE4</accession>
<feature type="transmembrane region" description="Helical" evidence="2">
    <location>
        <begin position="12"/>
        <end position="32"/>
    </location>
</feature>
<feature type="transmembrane region" description="Helical" evidence="2">
    <location>
        <begin position="78"/>
        <end position="99"/>
    </location>
</feature>
<keyword evidence="5" id="KW-1185">Reference proteome</keyword>
<protein>
    <recommendedName>
        <fullName evidence="3">CAAX prenyl protease 2/Lysostaphin resistance protein A-like domain-containing protein</fullName>
    </recommendedName>
</protein>
<evidence type="ECO:0000256" key="2">
    <source>
        <dbReference type="SAM" id="Phobius"/>
    </source>
</evidence>
<dbReference type="GO" id="GO:0004175">
    <property type="term" value="F:endopeptidase activity"/>
    <property type="evidence" value="ECO:0007669"/>
    <property type="project" value="UniProtKB-ARBA"/>
</dbReference>
<proteinExistence type="inferred from homology"/>
<evidence type="ECO:0000259" key="3">
    <source>
        <dbReference type="Pfam" id="PF02517"/>
    </source>
</evidence>
<gene>
    <name evidence="4" type="ORF">SAMN04488700_0340</name>
</gene>
<dbReference type="PANTHER" id="PTHR36435">
    <property type="entry name" value="SLR1288 PROTEIN"/>
    <property type="match status" value="1"/>
</dbReference>
<keyword evidence="2" id="KW-0812">Transmembrane</keyword>
<dbReference type="Pfam" id="PF02517">
    <property type="entry name" value="Rce1-like"/>
    <property type="match status" value="1"/>
</dbReference>
<keyword evidence="2" id="KW-1133">Transmembrane helix</keyword>
<dbReference type="RefSeq" id="WP_085558693.1">
    <property type="nucleotide sequence ID" value="NZ_FOAH01000022.1"/>
</dbReference>
<feature type="transmembrane region" description="Helical" evidence="2">
    <location>
        <begin position="196"/>
        <end position="216"/>
    </location>
</feature>
<dbReference type="STRING" id="1073423.SAMN04488700_0340"/>
<feature type="transmembrane region" description="Helical" evidence="2">
    <location>
        <begin position="38"/>
        <end position="57"/>
    </location>
</feature>
<dbReference type="AlphaFoldDB" id="A0A1X7MSE4"/>
<feature type="domain" description="CAAX prenyl protease 2/Lysostaphin resistance protein A-like" evidence="3">
    <location>
        <begin position="124"/>
        <end position="208"/>
    </location>
</feature>
<feature type="transmembrane region" description="Helical" evidence="2">
    <location>
        <begin position="149"/>
        <end position="170"/>
    </location>
</feature>
<evidence type="ECO:0000313" key="4">
    <source>
        <dbReference type="EMBL" id="SMH26946.1"/>
    </source>
</evidence>
<name>A0A1X7MSE4_9LACT</name>
<comment type="similarity">
    <text evidence="1">Belongs to the UPF0177 family.</text>
</comment>
<organism evidence="4 5">
    <name type="scientific">Carnobacterium iners</name>
    <dbReference type="NCBI Taxonomy" id="1073423"/>
    <lineage>
        <taxon>Bacteria</taxon>
        <taxon>Bacillati</taxon>
        <taxon>Bacillota</taxon>
        <taxon>Bacilli</taxon>
        <taxon>Lactobacillales</taxon>
        <taxon>Carnobacteriaceae</taxon>
        <taxon>Carnobacterium</taxon>
    </lineage>
</organism>
<dbReference type="InterPro" id="IPR003675">
    <property type="entry name" value="Rce1/LyrA-like_dom"/>
</dbReference>
<reference evidence="4 5" key="1">
    <citation type="submission" date="2017-04" db="EMBL/GenBank/DDBJ databases">
        <authorList>
            <person name="Afonso C.L."/>
            <person name="Miller P.J."/>
            <person name="Scott M.A."/>
            <person name="Spackman E."/>
            <person name="Goraichik I."/>
            <person name="Dimitrov K.M."/>
            <person name="Suarez D.L."/>
            <person name="Swayne D.E."/>
        </authorList>
    </citation>
    <scope>NUCLEOTIDE SEQUENCE [LARGE SCALE GENOMIC DNA]</scope>
    <source>
        <strain evidence="4 5">LMG26642</strain>
    </source>
</reference>
<dbReference type="EMBL" id="FXBJ01000002">
    <property type="protein sequence ID" value="SMH26946.1"/>
    <property type="molecule type" value="Genomic_DNA"/>
</dbReference>
<dbReference type="InterPro" id="IPR052710">
    <property type="entry name" value="CAAX_protease"/>
</dbReference>
<dbReference type="GO" id="GO:0080120">
    <property type="term" value="P:CAAX-box protein maturation"/>
    <property type="evidence" value="ECO:0007669"/>
    <property type="project" value="UniProtKB-ARBA"/>
</dbReference>
<keyword evidence="2" id="KW-0472">Membrane</keyword>
<sequence>MKKRIKETPISILLTYIVAQFLPVLILAIAPKTYQTEALIYGSIFSFTAGALVMLVLNRKSTIRNSLTLSTSAPWKEVVMWGLIGTLMAFAAQFIATLIESQLLGLTMESANTQNLLLTISKYPYYLIIVSIMAPIMEEFVFRKVIFGFFYDLTGVVGAAVISSLLFAFIHADSHILLYSSMGFVFSYLYVKTKNIATPIIAHVLMNTSVVLLNLFQ</sequence>